<keyword evidence="3" id="KW-0963">Cytoplasm</keyword>
<keyword evidence="6" id="KW-0648">Protein biosynthesis</keyword>
<feature type="domain" description="Tr-type G" evidence="9">
    <location>
        <begin position="50"/>
        <end position="279"/>
    </location>
</feature>
<dbReference type="Gene3D" id="2.40.30.10">
    <property type="entry name" value="Translation factors"/>
    <property type="match status" value="2"/>
</dbReference>
<comment type="catalytic activity">
    <reaction evidence="8">
        <text>GTP + H2O = GDP + phosphate + H(+)</text>
        <dbReference type="Rhea" id="RHEA:19669"/>
        <dbReference type="ChEBI" id="CHEBI:15377"/>
        <dbReference type="ChEBI" id="CHEBI:15378"/>
        <dbReference type="ChEBI" id="CHEBI:37565"/>
        <dbReference type="ChEBI" id="CHEBI:43474"/>
        <dbReference type="ChEBI" id="CHEBI:58189"/>
    </reaction>
    <physiologicalReaction direction="left-to-right" evidence="8">
        <dbReference type="Rhea" id="RHEA:19670"/>
    </physiologicalReaction>
</comment>
<proteinExistence type="evidence at transcript level"/>
<keyword evidence="4" id="KW-0547">Nucleotide-binding</keyword>
<comment type="similarity">
    <text evidence="2">Belongs to the TRAFAC class translation factor GTPase superfamily. Classic translation factor GTPase family. EF-Tu/EF-1A subfamily.</text>
</comment>
<dbReference type="GO" id="GO:0005737">
    <property type="term" value="C:cytoplasm"/>
    <property type="evidence" value="ECO:0007669"/>
    <property type="project" value="UniProtKB-SubCell"/>
</dbReference>
<dbReference type="CDD" id="cd01883">
    <property type="entry name" value="EF1_alpha"/>
    <property type="match status" value="1"/>
</dbReference>
<dbReference type="SUPFAM" id="SSF52540">
    <property type="entry name" value="P-loop containing nucleoside triphosphate hydrolases"/>
    <property type="match status" value="1"/>
</dbReference>
<name>A0A167HD52_9EUGL</name>
<evidence type="ECO:0000313" key="10">
    <source>
        <dbReference type="EMBL" id="ANB27672.1"/>
    </source>
</evidence>
<comment type="subcellular location">
    <subcellularLocation>
        <location evidence="1">Cytoplasm</location>
    </subcellularLocation>
</comment>
<dbReference type="InterPro" id="IPR050100">
    <property type="entry name" value="TRAFAC_GTPase_members"/>
</dbReference>
<dbReference type="InterPro" id="IPR009001">
    <property type="entry name" value="Transl_elong_EF1A/Init_IF2_C"/>
</dbReference>
<evidence type="ECO:0000256" key="1">
    <source>
        <dbReference type="ARBA" id="ARBA00004496"/>
    </source>
</evidence>
<dbReference type="AlphaFoldDB" id="A0A167HD52"/>
<dbReference type="InterPro" id="IPR027417">
    <property type="entry name" value="P-loop_NTPase"/>
</dbReference>
<dbReference type="EMBL" id="KU609026">
    <property type="protein sequence ID" value="ANB27672.1"/>
    <property type="molecule type" value="mRNA"/>
</dbReference>
<dbReference type="InterPro" id="IPR009000">
    <property type="entry name" value="Transl_B-barrel_sf"/>
</dbReference>
<evidence type="ECO:0000256" key="3">
    <source>
        <dbReference type="ARBA" id="ARBA00022490"/>
    </source>
</evidence>
<dbReference type="Pfam" id="PF00009">
    <property type="entry name" value="GTP_EFTU"/>
    <property type="match status" value="1"/>
</dbReference>
<dbReference type="GO" id="GO:0003924">
    <property type="term" value="F:GTPase activity"/>
    <property type="evidence" value="ECO:0007669"/>
    <property type="project" value="InterPro"/>
</dbReference>
<dbReference type="InterPro" id="IPR054696">
    <property type="entry name" value="GTP-eEF1A_C"/>
</dbReference>
<evidence type="ECO:0000256" key="4">
    <source>
        <dbReference type="ARBA" id="ARBA00022741"/>
    </source>
</evidence>
<dbReference type="FunFam" id="3.40.50.300:FF:000204">
    <property type="entry name" value="Translation elongation factor Tu"/>
    <property type="match status" value="1"/>
</dbReference>
<dbReference type="Pfam" id="PF22594">
    <property type="entry name" value="GTP-eEF1A_C"/>
    <property type="match status" value="1"/>
</dbReference>
<accession>A0A167HD52</accession>
<sequence>MTFFLTFSKLSAISNSICMTDSVADATKAIDDLSLSAPAAPKQPFQRDSRPHLNIVFCGHVDAGKSTCSGHILFLTGNVDERTMDKNKREAVRKHRDGWEFAYVMDVTEDERDRGKTHEMGSAYFETQQKRYTILDAPGHRCFVSSMIGGASQADIAILVISSRRGEFETGFEGNGQTREHALLLRTCGVGHLIVAINKLDDPSVNWSGERYAEIKAKLIPFLKTIGFVDGRNCVFMPISGITGQGLKDPVPAEFVGSFYKGPSLLGYLDGLANVKRSVDPNVRFPVQGAYKDDGKLTVYGKLESGEITKGDRLLVMPSKREMVVDSLLLGEFLVDAAEPGDFLHIKFRQSEEEEVHPGYVLCKPSLPLKAVHYFQAQIMVSDKPLVSNGYVCMLHLHNAECEVVLDRILAKVDKRTNKVLAKDPGFARNGESVIVRMKTIAQPVVVELYKDFEKLGRLNLREEGKTIAFGVVTKIYENQTGQASAQ</sequence>
<evidence type="ECO:0000256" key="6">
    <source>
        <dbReference type="ARBA" id="ARBA00022917"/>
    </source>
</evidence>
<evidence type="ECO:0000259" key="9">
    <source>
        <dbReference type="PROSITE" id="PS51722"/>
    </source>
</evidence>
<dbReference type="SUPFAM" id="SSF50447">
    <property type="entry name" value="Translation proteins"/>
    <property type="match status" value="1"/>
</dbReference>
<dbReference type="PROSITE" id="PS51722">
    <property type="entry name" value="G_TR_2"/>
    <property type="match status" value="1"/>
</dbReference>
<dbReference type="PRINTS" id="PR00315">
    <property type="entry name" value="ELONGATNFCT"/>
</dbReference>
<dbReference type="InterPro" id="IPR000795">
    <property type="entry name" value="T_Tr_GTP-bd_dom"/>
</dbReference>
<dbReference type="CDD" id="cd03704">
    <property type="entry name" value="eRF3_C_III"/>
    <property type="match status" value="1"/>
</dbReference>
<dbReference type="Gene3D" id="3.40.50.300">
    <property type="entry name" value="P-loop containing nucleotide triphosphate hydrolases"/>
    <property type="match status" value="1"/>
</dbReference>
<dbReference type="GO" id="GO:0006412">
    <property type="term" value="P:translation"/>
    <property type="evidence" value="ECO:0007669"/>
    <property type="project" value="UniProtKB-KW"/>
</dbReference>
<keyword evidence="7" id="KW-0342">GTP-binding</keyword>
<keyword evidence="5" id="KW-0378">Hydrolase</keyword>
<evidence type="ECO:0000256" key="5">
    <source>
        <dbReference type="ARBA" id="ARBA00022801"/>
    </source>
</evidence>
<evidence type="ECO:0000256" key="2">
    <source>
        <dbReference type="ARBA" id="ARBA00007249"/>
    </source>
</evidence>
<organism evidence="10">
    <name type="scientific">Perkinsela sp. SMB-60</name>
    <dbReference type="NCBI Taxonomy" id="1840652"/>
    <lineage>
        <taxon>Eukaryota</taxon>
        <taxon>Discoba</taxon>
        <taxon>Euglenozoa</taxon>
        <taxon>Kinetoplastea</taxon>
        <taxon>Prokinetoplastina</taxon>
        <taxon>Ichthyobodonidae</taxon>
        <taxon>Perkinsela</taxon>
    </lineage>
</organism>
<evidence type="ECO:0000256" key="8">
    <source>
        <dbReference type="ARBA" id="ARBA00049117"/>
    </source>
</evidence>
<reference evidence="10" key="1">
    <citation type="journal article" date="2016" name="BMC Evol. Biol.">
        <title>Heme pathway evolution in kinetoplastid protists.</title>
        <authorList>
            <person name="Cenci U."/>
            <person name="Moog D."/>
            <person name="Curtis B.A."/>
            <person name="Tanifuji G."/>
            <person name="Eme L."/>
            <person name="Lukes J."/>
            <person name="Archibald J.M."/>
        </authorList>
    </citation>
    <scope>NUCLEOTIDE SEQUENCE</scope>
    <source>
        <strain evidence="10">SMB-60</strain>
    </source>
</reference>
<dbReference type="SUPFAM" id="SSF50465">
    <property type="entry name" value="EF-Tu/eEF-1alpha/eIF2-gamma C-terminal domain"/>
    <property type="match status" value="1"/>
</dbReference>
<protein>
    <submittedName>
        <fullName evidence="10">Eukaryotic release factor 3</fullName>
    </submittedName>
</protein>
<evidence type="ECO:0000256" key="7">
    <source>
        <dbReference type="ARBA" id="ARBA00023134"/>
    </source>
</evidence>
<dbReference type="PANTHER" id="PTHR23115">
    <property type="entry name" value="TRANSLATION FACTOR"/>
    <property type="match status" value="1"/>
</dbReference>
<dbReference type="GO" id="GO:0005525">
    <property type="term" value="F:GTP binding"/>
    <property type="evidence" value="ECO:0007669"/>
    <property type="project" value="UniProtKB-KW"/>
</dbReference>